<keyword evidence="7" id="KW-1185">Reference proteome</keyword>
<comment type="caution">
    <text evidence="6">The sequence shown here is derived from an EMBL/GenBank/DDBJ whole genome shotgun (WGS) entry which is preliminary data.</text>
</comment>
<organism evidence="6 7">
    <name type="scientific">Boudabousia liubingyangii</name>
    <dbReference type="NCBI Taxonomy" id="1921764"/>
    <lineage>
        <taxon>Bacteria</taxon>
        <taxon>Bacillati</taxon>
        <taxon>Actinomycetota</taxon>
        <taxon>Actinomycetes</taxon>
        <taxon>Actinomycetales</taxon>
        <taxon>Actinomycetaceae</taxon>
        <taxon>Boudabousia</taxon>
    </lineage>
</organism>
<name>A0A1Q5PLH3_9ACTO</name>
<evidence type="ECO:0000259" key="5">
    <source>
        <dbReference type="SMART" id="SM00478"/>
    </source>
</evidence>
<dbReference type="STRING" id="1921764.BSR28_06425"/>
<dbReference type="EMBL" id="MQSV01000003">
    <property type="protein sequence ID" value="OKL47896.1"/>
    <property type="molecule type" value="Genomic_DNA"/>
</dbReference>
<dbReference type="GO" id="GO:0046872">
    <property type="term" value="F:metal ion binding"/>
    <property type="evidence" value="ECO:0007669"/>
    <property type="project" value="UniProtKB-KW"/>
</dbReference>
<dbReference type="SUPFAM" id="SSF48150">
    <property type="entry name" value="DNA-glycosylase"/>
    <property type="match status" value="1"/>
</dbReference>
<dbReference type="Pfam" id="PF00730">
    <property type="entry name" value="HhH-GPD"/>
    <property type="match status" value="1"/>
</dbReference>
<keyword evidence="4" id="KW-0411">Iron-sulfur</keyword>
<feature type="domain" description="HhH-GPD" evidence="5">
    <location>
        <begin position="42"/>
        <end position="198"/>
    </location>
</feature>
<evidence type="ECO:0000256" key="1">
    <source>
        <dbReference type="ARBA" id="ARBA00022485"/>
    </source>
</evidence>
<sequence length="212" mass="23733">MVSLRPMPLPFREIFTRLEARVPMEVWWPGESDFEIMVGAILTQNTAWTNVEYALANLKSENLMDPQALLDCSTEQLVELIRPAGYFNAKAKYLKNLCTWVLANPNAADLPTPELRKSLLSVAGVGPETADDLLLYVYQRPVFIFDTYARRMLEAAGYDVPKSYEGARQALQHHADLAGFDTAQQAKLHGLIVDGGKRARTEGWQDLLAPLP</sequence>
<evidence type="ECO:0000256" key="2">
    <source>
        <dbReference type="ARBA" id="ARBA00022723"/>
    </source>
</evidence>
<evidence type="ECO:0000313" key="6">
    <source>
        <dbReference type="EMBL" id="OKL47896.1"/>
    </source>
</evidence>
<dbReference type="InterPro" id="IPR003265">
    <property type="entry name" value="HhH-GPD_domain"/>
</dbReference>
<keyword evidence="2" id="KW-0479">Metal-binding</keyword>
<keyword evidence="1" id="KW-0004">4Fe-4S</keyword>
<dbReference type="CDD" id="cd00056">
    <property type="entry name" value="ENDO3c"/>
    <property type="match status" value="1"/>
</dbReference>
<proteinExistence type="predicted"/>
<accession>A0A1Q5PLH3</accession>
<dbReference type="GO" id="GO:0003824">
    <property type="term" value="F:catalytic activity"/>
    <property type="evidence" value="ECO:0007669"/>
    <property type="project" value="InterPro"/>
</dbReference>
<dbReference type="PIRSF" id="PIRSF001435">
    <property type="entry name" value="Nth"/>
    <property type="match status" value="1"/>
</dbReference>
<reference evidence="6 7" key="1">
    <citation type="submission" date="2016-11" db="EMBL/GenBank/DDBJ databases">
        <title>Actinomyces gypaetusis sp. nov. isolated from the vulture Gypaetus barbatus in Qinghai Tibet Plateau China.</title>
        <authorList>
            <person name="Meng X."/>
        </authorList>
    </citation>
    <scope>NUCLEOTIDE SEQUENCE [LARGE SCALE GENOMIC DNA]</scope>
    <source>
        <strain evidence="6 7">VUL4_2</strain>
    </source>
</reference>
<dbReference type="Proteomes" id="UP000186785">
    <property type="component" value="Unassembled WGS sequence"/>
</dbReference>
<dbReference type="GO" id="GO:0006284">
    <property type="term" value="P:base-excision repair"/>
    <property type="evidence" value="ECO:0007669"/>
    <property type="project" value="InterPro"/>
</dbReference>
<dbReference type="Gene3D" id="1.10.340.30">
    <property type="entry name" value="Hypothetical protein, domain 2"/>
    <property type="match status" value="1"/>
</dbReference>
<dbReference type="GO" id="GO:0051539">
    <property type="term" value="F:4 iron, 4 sulfur cluster binding"/>
    <property type="evidence" value="ECO:0007669"/>
    <property type="project" value="UniProtKB-KW"/>
</dbReference>
<dbReference type="InterPro" id="IPR011257">
    <property type="entry name" value="DNA_glycosylase"/>
</dbReference>
<gene>
    <name evidence="6" type="ORF">BSR29_05255</name>
</gene>
<dbReference type="PANTHER" id="PTHR10359">
    <property type="entry name" value="A/G-SPECIFIC ADENINE GLYCOSYLASE/ENDONUCLEASE III"/>
    <property type="match status" value="1"/>
</dbReference>
<evidence type="ECO:0000313" key="7">
    <source>
        <dbReference type="Proteomes" id="UP000186785"/>
    </source>
</evidence>
<evidence type="ECO:0000256" key="4">
    <source>
        <dbReference type="ARBA" id="ARBA00023014"/>
    </source>
</evidence>
<protein>
    <recommendedName>
        <fullName evidence="5">HhH-GPD domain-containing protein</fullName>
    </recommendedName>
</protein>
<keyword evidence="3" id="KW-0408">Iron</keyword>
<evidence type="ECO:0000256" key="3">
    <source>
        <dbReference type="ARBA" id="ARBA00023004"/>
    </source>
</evidence>
<dbReference type="PANTHER" id="PTHR10359:SF19">
    <property type="entry name" value="DNA REPAIR GLYCOSYLASE MJ1434-RELATED"/>
    <property type="match status" value="1"/>
</dbReference>
<dbReference type="AlphaFoldDB" id="A0A1Q5PLH3"/>
<dbReference type="SMART" id="SM00478">
    <property type="entry name" value="ENDO3c"/>
    <property type="match status" value="1"/>
</dbReference>